<dbReference type="Proteomes" id="UP000799437">
    <property type="component" value="Unassembled WGS sequence"/>
</dbReference>
<proteinExistence type="predicted"/>
<feature type="domain" description="Mtf2-like C-terminal" evidence="1">
    <location>
        <begin position="87"/>
        <end position="287"/>
    </location>
</feature>
<accession>A0A6A6VV20</accession>
<dbReference type="RefSeq" id="XP_033596087.1">
    <property type="nucleotide sequence ID" value="XM_033745821.1"/>
</dbReference>
<name>A0A6A6VV20_9PEZI</name>
<evidence type="ECO:0000313" key="2">
    <source>
        <dbReference type="EMBL" id="KAF2753636.1"/>
    </source>
</evidence>
<sequence>MDIGRPRRGKKAFSNDTDDFLKAIAGIEKNRKKTLGPSYLWPQETQKTMQHAEKQMKAKIARKAPKFLTHTNLLKQRQQTERIRVSNLVRRARTDFELWNILETEVFAPVRALRLDDDDAAAVAAAASASTASIPDDTSTDAIPKTVATLADLAQSRSRASYTNAPHLAIIGPTYPSVMVLALRVLRHRFPSSTLPLSVLPAMRSLGRSSFVLGASTSLYHQLIIHYWLKYSDLSGINALLEEMANGVVEFNHTTLDLLQHITREVFRARDGQLGPVMKALWGMDMFTDALGEMWRWRERITKELPDEKPVQNWDSGEGSVIRPVYRTFTRKVFTAPSTF</sequence>
<dbReference type="AlphaFoldDB" id="A0A6A6VV20"/>
<dbReference type="EMBL" id="ML996583">
    <property type="protein sequence ID" value="KAF2753636.1"/>
    <property type="molecule type" value="Genomic_DNA"/>
</dbReference>
<organism evidence="2 3">
    <name type="scientific">Pseudovirgaria hyperparasitica</name>
    <dbReference type="NCBI Taxonomy" id="470096"/>
    <lineage>
        <taxon>Eukaryota</taxon>
        <taxon>Fungi</taxon>
        <taxon>Dikarya</taxon>
        <taxon>Ascomycota</taxon>
        <taxon>Pezizomycotina</taxon>
        <taxon>Dothideomycetes</taxon>
        <taxon>Dothideomycetes incertae sedis</taxon>
        <taxon>Acrospermales</taxon>
        <taxon>Acrospermaceae</taxon>
        <taxon>Pseudovirgaria</taxon>
    </lineage>
</organism>
<dbReference type="GO" id="GO:0005739">
    <property type="term" value="C:mitochondrion"/>
    <property type="evidence" value="ECO:0007669"/>
    <property type="project" value="InterPro"/>
</dbReference>
<reference evidence="2" key="1">
    <citation type="journal article" date="2020" name="Stud. Mycol.">
        <title>101 Dothideomycetes genomes: a test case for predicting lifestyles and emergence of pathogens.</title>
        <authorList>
            <person name="Haridas S."/>
            <person name="Albert R."/>
            <person name="Binder M."/>
            <person name="Bloem J."/>
            <person name="Labutti K."/>
            <person name="Salamov A."/>
            <person name="Andreopoulos B."/>
            <person name="Baker S."/>
            <person name="Barry K."/>
            <person name="Bills G."/>
            <person name="Bluhm B."/>
            <person name="Cannon C."/>
            <person name="Castanera R."/>
            <person name="Culley D."/>
            <person name="Daum C."/>
            <person name="Ezra D."/>
            <person name="Gonzalez J."/>
            <person name="Henrissat B."/>
            <person name="Kuo A."/>
            <person name="Liang C."/>
            <person name="Lipzen A."/>
            <person name="Lutzoni F."/>
            <person name="Magnuson J."/>
            <person name="Mondo S."/>
            <person name="Nolan M."/>
            <person name="Ohm R."/>
            <person name="Pangilinan J."/>
            <person name="Park H.-J."/>
            <person name="Ramirez L."/>
            <person name="Alfaro M."/>
            <person name="Sun H."/>
            <person name="Tritt A."/>
            <person name="Yoshinaga Y."/>
            <person name="Zwiers L.-H."/>
            <person name="Turgeon B."/>
            <person name="Goodwin S."/>
            <person name="Spatafora J."/>
            <person name="Crous P."/>
            <person name="Grigoriev I."/>
        </authorList>
    </citation>
    <scope>NUCLEOTIDE SEQUENCE</scope>
    <source>
        <strain evidence="2">CBS 121739</strain>
    </source>
</reference>
<gene>
    <name evidence="2" type="ORF">EJ05DRAFT_489825</name>
</gene>
<keyword evidence="3" id="KW-1185">Reference proteome</keyword>
<dbReference type="InterPro" id="IPR040009">
    <property type="entry name" value="Mtf2/C5D6.12-like"/>
</dbReference>
<evidence type="ECO:0000313" key="3">
    <source>
        <dbReference type="Proteomes" id="UP000799437"/>
    </source>
</evidence>
<evidence type="ECO:0000259" key="1">
    <source>
        <dbReference type="Pfam" id="PF19189"/>
    </source>
</evidence>
<dbReference type="Pfam" id="PF19189">
    <property type="entry name" value="Mtf2"/>
    <property type="match status" value="1"/>
</dbReference>
<protein>
    <recommendedName>
        <fullName evidence="1">Mtf2-like C-terminal domain-containing protein</fullName>
    </recommendedName>
</protein>
<dbReference type="PANTHER" id="PTHR39468:SF1">
    <property type="entry name" value="MTF2-LIKE C-TERMINAL DOMAIN-CONTAINING PROTEIN"/>
    <property type="match status" value="1"/>
</dbReference>
<dbReference type="PANTHER" id="PTHR39468">
    <property type="entry name" value="CHROMOSOME 7, WHOLE GENOME SHOTGUN SEQUENCE"/>
    <property type="match status" value="1"/>
</dbReference>
<dbReference type="OrthoDB" id="2444174at2759"/>
<dbReference type="GeneID" id="54486875"/>
<dbReference type="InterPro" id="IPR043837">
    <property type="entry name" value="Mtf2-like_C"/>
</dbReference>